<sequence length="249" mass="27123">MKLFFLRLVWGVPGLLIALIVWWLATRSLDGIAGLFAPAAAFASLWEMLWHGNLLEHGAVSLQRVGIGLLLALLIGIPIGLLIGCFTALERLSMPVLQLLRMISPLSWMPVAVMALGVGDRPVWFLLTFAAVWPMIINTASGVKHLHAGWLMLARSLSATPLETLWHIILPGILSHLLTGIRLAIGILWIVLVPCEMLGVTSGLGYAILDARDRLAYSELMAVIVTIGVIGFAMDGLSRLLIQRYAIKP</sequence>
<dbReference type="GO" id="GO:0005886">
    <property type="term" value="C:plasma membrane"/>
    <property type="evidence" value="ECO:0007669"/>
    <property type="project" value="UniProtKB-SubCell"/>
</dbReference>
<feature type="transmembrane region" description="Helical" evidence="8">
    <location>
        <begin position="65"/>
        <end position="87"/>
    </location>
</feature>
<protein>
    <submittedName>
        <fullName evidence="10">ABC transporter permease</fullName>
    </submittedName>
</protein>
<keyword evidence="2 8" id="KW-0813">Transport</keyword>
<evidence type="ECO:0000256" key="6">
    <source>
        <dbReference type="ARBA" id="ARBA00022989"/>
    </source>
</evidence>
<evidence type="ECO:0000313" key="10">
    <source>
        <dbReference type="EMBL" id="PWC13357.1"/>
    </source>
</evidence>
<evidence type="ECO:0000256" key="7">
    <source>
        <dbReference type="ARBA" id="ARBA00023136"/>
    </source>
</evidence>
<dbReference type="CDD" id="cd06261">
    <property type="entry name" value="TM_PBP2"/>
    <property type="match status" value="1"/>
</dbReference>
<comment type="caution">
    <text evidence="10">The sequence shown here is derived from an EMBL/GenBank/DDBJ whole genome shotgun (WGS) entry which is preliminary data.</text>
</comment>
<feature type="domain" description="ABC transmembrane type-1" evidence="9">
    <location>
        <begin position="58"/>
        <end position="238"/>
    </location>
</feature>
<dbReference type="AlphaFoldDB" id="A0A2U1TVB5"/>
<dbReference type="SUPFAM" id="SSF161098">
    <property type="entry name" value="MetI-like"/>
    <property type="match status" value="1"/>
</dbReference>
<evidence type="ECO:0000256" key="2">
    <source>
        <dbReference type="ARBA" id="ARBA00022448"/>
    </source>
</evidence>
<reference evidence="10 11" key="1">
    <citation type="submission" date="2018-04" db="EMBL/GenBank/DDBJ databases">
        <title>Brenneria corticis sp.nov.</title>
        <authorList>
            <person name="Li Y."/>
        </authorList>
    </citation>
    <scope>NUCLEOTIDE SEQUENCE [LARGE SCALE GENOMIC DNA]</scope>
    <source>
        <strain evidence="10 11">CFCC 11842</strain>
    </source>
</reference>
<evidence type="ECO:0000256" key="3">
    <source>
        <dbReference type="ARBA" id="ARBA00022475"/>
    </source>
</evidence>
<evidence type="ECO:0000313" key="11">
    <source>
        <dbReference type="Proteomes" id="UP000296159"/>
    </source>
</evidence>
<dbReference type="GO" id="GO:0055085">
    <property type="term" value="P:transmembrane transport"/>
    <property type="evidence" value="ECO:0007669"/>
    <property type="project" value="InterPro"/>
</dbReference>
<evidence type="ECO:0000256" key="5">
    <source>
        <dbReference type="ARBA" id="ARBA00022692"/>
    </source>
</evidence>
<dbReference type="Pfam" id="PF00528">
    <property type="entry name" value="BPD_transp_1"/>
    <property type="match status" value="1"/>
</dbReference>
<keyword evidence="11" id="KW-1185">Reference proteome</keyword>
<feature type="transmembrane region" description="Helical" evidence="8">
    <location>
        <begin position="99"/>
        <end position="118"/>
    </location>
</feature>
<keyword evidence="5 8" id="KW-0812">Transmembrane</keyword>
<comment type="similarity">
    <text evidence="8">Belongs to the binding-protein-dependent transport system permease family.</text>
</comment>
<proteinExistence type="inferred from homology"/>
<keyword evidence="7 8" id="KW-0472">Membrane</keyword>
<dbReference type="EMBL" id="QDKH01000019">
    <property type="protein sequence ID" value="PWC13357.1"/>
    <property type="molecule type" value="Genomic_DNA"/>
</dbReference>
<name>A0A2U1TVB5_9GAMM</name>
<feature type="transmembrane region" description="Helical" evidence="8">
    <location>
        <begin position="124"/>
        <end position="143"/>
    </location>
</feature>
<evidence type="ECO:0000256" key="8">
    <source>
        <dbReference type="RuleBase" id="RU363032"/>
    </source>
</evidence>
<feature type="transmembrane region" description="Helical" evidence="8">
    <location>
        <begin position="220"/>
        <end position="242"/>
    </location>
</feature>
<feature type="transmembrane region" description="Helical" evidence="8">
    <location>
        <begin position="32"/>
        <end position="53"/>
    </location>
</feature>
<dbReference type="InterPro" id="IPR000515">
    <property type="entry name" value="MetI-like"/>
</dbReference>
<accession>A0A2U1TVB5</accession>
<evidence type="ECO:0000259" key="9">
    <source>
        <dbReference type="PROSITE" id="PS50928"/>
    </source>
</evidence>
<dbReference type="Proteomes" id="UP000296159">
    <property type="component" value="Unassembled WGS sequence"/>
</dbReference>
<dbReference type="PROSITE" id="PS50928">
    <property type="entry name" value="ABC_TM1"/>
    <property type="match status" value="1"/>
</dbReference>
<dbReference type="RefSeq" id="WP_136167379.1">
    <property type="nucleotide sequence ID" value="NZ_KZ819084.1"/>
</dbReference>
<feature type="transmembrane region" description="Helical" evidence="8">
    <location>
        <begin position="6"/>
        <end position="25"/>
    </location>
</feature>
<dbReference type="PANTHER" id="PTHR30151:SF25">
    <property type="entry name" value="TAURINE TRANSPORT SYSTEM PERMEASE PROTEIN TAUC"/>
    <property type="match status" value="1"/>
</dbReference>
<feature type="transmembrane region" description="Helical" evidence="8">
    <location>
        <begin position="187"/>
        <end position="208"/>
    </location>
</feature>
<dbReference type="PANTHER" id="PTHR30151">
    <property type="entry name" value="ALKANE SULFONATE ABC TRANSPORTER-RELATED, MEMBRANE SUBUNIT"/>
    <property type="match status" value="1"/>
</dbReference>
<dbReference type="InterPro" id="IPR035906">
    <property type="entry name" value="MetI-like_sf"/>
</dbReference>
<evidence type="ECO:0000256" key="4">
    <source>
        <dbReference type="ARBA" id="ARBA00022519"/>
    </source>
</evidence>
<keyword evidence="6 8" id="KW-1133">Transmembrane helix</keyword>
<evidence type="ECO:0000256" key="1">
    <source>
        <dbReference type="ARBA" id="ARBA00004429"/>
    </source>
</evidence>
<dbReference type="Gene3D" id="1.10.3720.10">
    <property type="entry name" value="MetI-like"/>
    <property type="match status" value="1"/>
</dbReference>
<gene>
    <name evidence="10" type="ORF">DDT56_15775</name>
</gene>
<comment type="subcellular location">
    <subcellularLocation>
        <location evidence="1">Cell inner membrane</location>
        <topology evidence="1">Multi-pass membrane protein</topology>
    </subcellularLocation>
    <subcellularLocation>
        <location evidence="8">Cell membrane</location>
        <topology evidence="8">Multi-pass membrane protein</topology>
    </subcellularLocation>
</comment>
<keyword evidence="3" id="KW-1003">Cell membrane</keyword>
<dbReference type="GO" id="GO:0010438">
    <property type="term" value="P:cellular response to sulfur starvation"/>
    <property type="evidence" value="ECO:0007669"/>
    <property type="project" value="TreeGrafter"/>
</dbReference>
<organism evidence="10 11">
    <name type="scientific">Brenneria corticis</name>
    <dbReference type="NCBI Taxonomy" id="2173106"/>
    <lineage>
        <taxon>Bacteria</taxon>
        <taxon>Pseudomonadati</taxon>
        <taxon>Pseudomonadota</taxon>
        <taxon>Gammaproteobacteria</taxon>
        <taxon>Enterobacterales</taxon>
        <taxon>Pectobacteriaceae</taxon>
        <taxon>Brenneria</taxon>
    </lineage>
</organism>
<keyword evidence="4" id="KW-0997">Cell inner membrane</keyword>